<protein>
    <submittedName>
        <fullName evidence="1">Uncharacterized protein</fullName>
    </submittedName>
</protein>
<proteinExistence type="predicted"/>
<keyword evidence="2" id="KW-1185">Reference proteome</keyword>
<dbReference type="VEuPathDB" id="FungiDB:SeMB42_g04541"/>
<organism evidence="1 2">
    <name type="scientific">Synchytrium endobioticum</name>
    <dbReference type="NCBI Taxonomy" id="286115"/>
    <lineage>
        <taxon>Eukaryota</taxon>
        <taxon>Fungi</taxon>
        <taxon>Fungi incertae sedis</taxon>
        <taxon>Chytridiomycota</taxon>
        <taxon>Chytridiomycota incertae sedis</taxon>
        <taxon>Chytridiomycetes</taxon>
        <taxon>Synchytriales</taxon>
        <taxon>Synchytriaceae</taxon>
        <taxon>Synchytrium</taxon>
    </lineage>
</organism>
<evidence type="ECO:0000313" key="2">
    <source>
        <dbReference type="Proteomes" id="UP000317494"/>
    </source>
</evidence>
<dbReference type="Proteomes" id="UP000317494">
    <property type="component" value="Unassembled WGS sequence"/>
</dbReference>
<gene>
    <name evidence="1" type="ORF">SeMB42_g04541</name>
</gene>
<dbReference type="AlphaFoldDB" id="A0A507CY94"/>
<accession>A0A507CY94</accession>
<dbReference type="EMBL" id="QEAN01000186">
    <property type="protein sequence ID" value="TPX43870.1"/>
    <property type="molecule type" value="Genomic_DNA"/>
</dbReference>
<name>A0A507CY94_9FUNG</name>
<comment type="caution">
    <text evidence="1">The sequence shown here is derived from an EMBL/GenBank/DDBJ whole genome shotgun (WGS) entry which is preliminary data.</text>
</comment>
<reference evidence="1 2" key="1">
    <citation type="journal article" date="2019" name="Sci. Rep.">
        <title>Comparative genomics of chytrid fungi reveal insights into the obligate biotrophic and pathogenic lifestyle of Synchytrium endobioticum.</title>
        <authorList>
            <person name="van de Vossenberg B.T.L.H."/>
            <person name="Warris S."/>
            <person name="Nguyen H.D.T."/>
            <person name="van Gent-Pelzer M.P.E."/>
            <person name="Joly D.L."/>
            <person name="van de Geest H.C."/>
            <person name="Bonants P.J.M."/>
            <person name="Smith D.S."/>
            <person name="Levesque C.A."/>
            <person name="van der Lee T.A.J."/>
        </authorList>
    </citation>
    <scope>NUCLEOTIDE SEQUENCE [LARGE SCALE GENOMIC DNA]</scope>
    <source>
        <strain evidence="1 2">MB42</strain>
    </source>
</reference>
<evidence type="ECO:0000313" key="1">
    <source>
        <dbReference type="EMBL" id="TPX43870.1"/>
    </source>
</evidence>
<sequence length="67" mass="7106">MSPIVNVVDSGFDDKPSKTLLNTFLLPTSLSSSPNSSLYRSSSSIIELAGVVPKPRSSASEANHTRN</sequence>